<sequence length="98" mass="11277">MSWFSLCFIRFLCGWSLFVPWSSASCPSVGPGFFLSVSMCRKELDRLVSRLVQKTIQITSFETELLERSLLWLSCCSNSGRNVPMTWNNIYCLCNIFS</sequence>
<proteinExistence type="predicted"/>
<reference evidence="1 2" key="1">
    <citation type="journal article" date="2006" name="Science">
        <title>The genome of black cottonwood, Populus trichocarpa (Torr. &amp; Gray).</title>
        <authorList>
            <person name="Tuskan G.A."/>
            <person name="Difazio S."/>
            <person name="Jansson S."/>
            <person name="Bohlmann J."/>
            <person name="Grigoriev I."/>
            <person name="Hellsten U."/>
            <person name="Putnam N."/>
            <person name="Ralph S."/>
            <person name="Rombauts S."/>
            <person name="Salamov A."/>
            <person name="Schein J."/>
            <person name="Sterck L."/>
            <person name="Aerts A."/>
            <person name="Bhalerao R.R."/>
            <person name="Bhalerao R.P."/>
            <person name="Blaudez D."/>
            <person name="Boerjan W."/>
            <person name="Brun A."/>
            <person name="Brunner A."/>
            <person name="Busov V."/>
            <person name="Campbell M."/>
            <person name="Carlson J."/>
            <person name="Chalot M."/>
            <person name="Chapman J."/>
            <person name="Chen G.L."/>
            <person name="Cooper D."/>
            <person name="Coutinho P.M."/>
            <person name="Couturier J."/>
            <person name="Covert S."/>
            <person name="Cronk Q."/>
            <person name="Cunningham R."/>
            <person name="Davis J."/>
            <person name="Degroeve S."/>
            <person name="Dejardin A."/>
            <person name="Depamphilis C."/>
            <person name="Detter J."/>
            <person name="Dirks B."/>
            <person name="Dubchak I."/>
            <person name="Duplessis S."/>
            <person name="Ehlting J."/>
            <person name="Ellis B."/>
            <person name="Gendler K."/>
            <person name="Goodstein D."/>
            <person name="Gribskov M."/>
            <person name="Grimwood J."/>
            <person name="Groover A."/>
            <person name="Gunter L."/>
            <person name="Hamberger B."/>
            <person name="Heinze B."/>
            <person name="Helariutta Y."/>
            <person name="Henrissat B."/>
            <person name="Holligan D."/>
            <person name="Holt R."/>
            <person name="Huang W."/>
            <person name="Islam-Faridi N."/>
            <person name="Jones S."/>
            <person name="Jones-Rhoades M."/>
            <person name="Jorgensen R."/>
            <person name="Joshi C."/>
            <person name="Kangasjarvi J."/>
            <person name="Karlsson J."/>
            <person name="Kelleher C."/>
            <person name="Kirkpatrick R."/>
            <person name="Kirst M."/>
            <person name="Kohler A."/>
            <person name="Kalluri U."/>
            <person name="Larimer F."/>
            <person name="Leebens-Mack J."/>
            <person name="Leple J.C."/>
            <person name="Locascio P."/>
            <person name="Lou Y."/>
            <person name="Lucas S."/>
            <person name="Martin F."/>
            <person name="Montanini B."/>
            <person name="Napoli C."/>
            <person name="Nelson D.R."/>
            <person name="Nelson C."/>
            <person name="Nieminen K."/>
            <person name="Nilsson O."/>
            <person name="Pereda V."/>
            <person name="Peter G."/>
            <person name="Philippe R."/>
            <person name="Pilate G."/>
            <person name="Poliakov A."/>
            <person name="Razumovskaya J."/>
            <person name="Richardson P."/>
            <person name="Rinaldi C."/>
            <person name="Ritland K."/>
            <person name="Rouze P."/>
            <person name="Ryaboy D."/>
            <person name="Schmutz J."/>
            <person name="Schrader J."/>
            <person name="Segerman B."/>
            <person name="Shin H."/>
            <person name="Siddiqui A."/>
            <person name="Sterky F."/>
            <person name="Terry A."/>
            <person name="Tsai C.J."/>
            <person name="Uberbacher E."/>
            <person name="Unneberg P."/>
            <person name="Vahala J."/>
            <person name="Wall K."/>
            <person name="Wessler S."/>
            <person name="Yang G."/>
            <person name="Yin T."/>
            <person name="Douglas C."/>
            <person name="Marra M."/>
            <person name="Sandberg G."/>
            <person name="Van de Peer Y."/>
            <person name="Rokhsar D."/>
        </authorList>
    </citation>
    <scope>NUCLEOTIDE SEQUENCE [LARGE SCALE GENOMIC DNA]</scope>
    <source>
        <strain evidence="2">cv. Nisqually</strain>
    </source>
</reference>
<protein>
    <submittedName>
        <fullName evidence="1">Uncharacterized protein</fullName>
    </submittedName>
</protein>
<evidence type="ECO:0000313" key="1">
    <source>
        <dbReference type="EMBL" id="KAI9396067.1"/>
    </source>
</evidence>
<gene>
    <name evidence="1" type="ORF">POPTR_004G074201v4</name>
</gene>
<comment type="caution">
    <text evidence="1">The sequence shown here is derived from an EMBL/GenBank/DDBJ whole genome shotgun (WGS) entry which is preliminary data.</text>
</comment>
<organism evidence="1 2">
    <name type="scientific">Populus trichocarpa</name>
    <name type="common">Western balsam poplar</name>
    <name type="synonym">Populus balsamifera subsp. trichocarpa</name>
    <dbReference type="NCBI Taxonomy" id="3694"/>
    <lineage>
        <taxon>Eukaryota</taxon>
        <taxon>Viridiplantae</taxon>
        <taxon>Streptophyta</taxon>
        <taxon>Embryophyta</taxon>
        <taxon>Tracheophyta</taxon>
        <taxon>Spermatophyta</taxon>
        <taxon>Magnoliopsida</taxon>
        <taxon>eudicotyledons</taxon>
        <taxon>Gunneridae</taxon>
        <taxon>Pentapetalae</taxon>
        <taxon>rosids</taxon>
        <taxon>fabids</taxon>
        <taxon>Malpighiales</taxon>
        <taxon>Salicaceae</taxon>
        <taxon>Saliceae</taxon>
        <taxon>Populus</taxon>
    </lineage>
</organism>
<evidence type="ECO:0000313" key="2">
    <source>
        <dbReference type="Proteomes" id="UP000006729"/>
    </source>
</evidence>
<name>A0ACC0T3G2_POPTR</name>
<accession>A0ACC0T3G2</accession>
<dbReference type="Proteomes" id="UP000006729">
    <property type="component" value="Chromosome 4"/>
</dbReference>
<keyword evidence="2" id="KW-1185">Reference proteome</keyword>
<dbReference type="EMBL" id="CM009293">
    <property type="protein sequence ID" value="KAI9396067.1"/>
    <property type="molecule type" value="Genomic_DNA"/>
</dbReference>